<dbReference type="InterPro" id="IPR025079">
    <property type="entry name" value="DUF3943"/>
</dbReference>
<dbReference type="EMBL" id="BDCR01000001">
    <property type="protein sequence ID" value="GAT61520.1"/>
    <property type="molecule type" value="Genomic_DNA"/>
</dbReference>
<feature type="domain" description="DUF3943" evidence="2">
    <location>
        <begin position="88"/>
        <end position="191"/>
    </location>
</feature>
<evidence type="ECO:0000256" key="1">
    <source>
        <dbReference type="SAM" id="SignalP"/>
    </source>
</evidence>
<reference evidence="4" key="2">
    <citation type="journal article" date="2017" name="Genome Announc.">
        <title>Draft genome sequence of Paludibacter jiangxiensis NM7(T), a propionate-producing fermentative bacterium.</title>
        <authorList>
            <person name="Qiu Y.-L."/>
            <person name="Tourlousse D.M."/>
            <person name="Matsuura N."/>
            <person name="Ohashi A."/>
            <person name="Sekiguchi Y."/>
        </authorList>
    </citation>
    <scope>NUCLEOTIDE SEQUENCE [LARGE SCALE GENOMIC DNA]</scope>
    <source>
        <strain evidence="4">NM7</strain>
    </source>
</reference>
<gene>
    <name evidence="3" type="ORF">PJIAN_199</name>
</gene>
<evidence type="ECO:0000259" key="2">
    <source>
        <dbReference type="Pfam" id="PF13084"/>
    </source>
</evidence>
<dbReference type="STRING" id="681398.PJIAN_199"/>
<organism evidence="3 4">
    <name type="scientific">Paludibacter jiangxiensis</name>
    <dbReference type="NCBI Taxonomy" id="681398"/>
    <lineage>
        <taxon>Bacteria</taxon>
        <taxon>Pseudomonadati</taxon>
        <taxon>Bacteroidota</taxon>
        <taxon>Bacteroidia</taxon>
        <taxon>Bacteroidales</taxon>
        <taxon>Paludibacteraceae</taxon>
        <taxon>Paludibacter</taxon>
    </lineage>
</organism>
<keyword evidence="4" id="KW-1185">Reference proteome</keyword>
<comment type="caution">
    <text evidence="3">The sequence shown here is derived from an EMBL/GenBank/DDBJ whole genome shotgun (WGS) entry which is preliminary data.</text>
</comment>
<keyword evidence="1" id="KW-0732">Signal</keyword>
<dbReference type="Pfam" id="PF13084">
    <property type="entry name" value="DUF3943"/>
    <property type="match status" value="1"/>
</dbReference>
<sequence>MKRIIYILLLALTSCLPVFSQGIAESHGVPAYSDSIQQTVEKLKKKPLVAAAEVVGLNLGVWGVDYLGGAEFAKISLASMKQNLTHKWVWDNDQLNTNLFAHPYHGGLYFAAARSNGMNFWQSLPYSFCGSLMWENLMETEPPAINDLMATTLGGAMMGEMLFRLSSSVYDDSRTGTARLGRELLGGLLSPLQGFNRILTGKAWRVKRNSRSEYFRYNPTVFEVSIGERYVSEKGHAFQGAYTTDWGFQAKHGNPFEKENYQPYDWFNIRMNFSFGGGQPTISSVNAVGLLAGRNVELSNKQQLVLGLYQHFNFFDSNPVLSTGSNVTPYQIAETVSFGPGLLYKLDTENEKLGFIGASYASVVLLGASLSDHFKLMNREYSMGQGFSINLSATLQYKGVGEFGIKLYNLSIYTWKGYPNGLDLTTLTHEQQLYLNAQGDKGRTSIFMITPTFDFDLSPSLGLAFEQRSFIRTSNYVHFPFVSYATFDAKVSLKYKF</sequence>
<proteinExistence type="predicted"/>
<feature type="signal peptide" evidence="1">
    <location>
        <begin position="1"/>
        <end position="20"/>
    </location>
</feature>
<evidence type="ECO:0000313" key="4">
    <source>
        <dbReference type="Proteomes" id="UP000076586"/>
    </source>
</evidence>
<protein>
    <recommendedName>
        <fullName evidence="2">DUF3943 domain-containing protein</fullName>
    </recommendedName>
</protein>
<feature type="chain" id="PRO_5007904772" description="DUF3943 domain-containing protein" evidence="1">
    <location>
        <begin position="21"/>
        <end position="497"/>
    </location>
</feature>
<name>A0A170Y4X0_9BACT</name>
<reference evidence="4" key="1">
    <citation type="submission" date="2016-04" db="EMBL/GenBank/DDBJ databases">
        <title>Draft genome sequence of Paludibacter jiangxiensis strain NM7.</title>
        <authorList>
            <person name="Qiu Y."/>
            <person name="Matsuura N."/>
            <person name="Ohashi A."/>
            <person name="Tourlousse M.D."/>
            <person name="Sekiguchi Y."/>
        </authorList>
    </citation>
    <scope>NUCLEOTIDE SEQUENCE [LARGE SCALE GENOMIC DNA]</scope>
    <source>
        <strain evidence="4">NM7</strain>
    </source>
</reference>
<dbReference type="PROSITE" id="PS51257">
    <property type="entry name" value="PROKAR_LIPOPROTEIN"/>
    <property type="match status" value="1"/>
</dbReference>
<dbReference type="AlphaFoldDB" id="A0A170Y4X0"/>
<accession>A0A170Y4X0</accession>
<dbReference type="Proteomes" id="UP000076586">
    <property type="component" value="Unassembled WGS sequence"/>
</dbReference>
<evidence type="ECO:0000313" key="3">
    <source>
        <dbReference type="EMBL" id="GAT61520.1"/>
    </source>
</evidence>